<keyword evidence="9" id="KW-0812">Transmembrane</keyword>
<comment type="pathway">
    <text evidence="2">Secondary metabolite biosynthesis.</text>
</comment>
<dbReference type="Gene3D" id="1.10.630.10">
    <property type="entry name" value="Cytochrome P450"/>
    <property type="match status" value="1"/>
</dbReference>
<keyword evidence="5" id="KW-0560">Oxidoreductase</keyword>
<dbReference type="InterPro" id="IPR050121">
    <property type="entry name" value="Cytochrome_P450_monoxygenase"/>
</dbReference>
<evidence type="ECO:0000256" key="5">
    <source>
        <dbReference type="ARBA" id="ARBA00023002"/>
    </source>
</evidence>
<comment type="caution">
    <text evidence="10">The sequence shown here is derived from an EMBL/GenBank/DDBJ whole genome shotgun (WGS) entry which is preliminary data.</text>
</comment>
<keyword evidence="6 8" id="KW-0408">Iron</keyword>
<feature type="transmembrane region" description="Helical" evidence="9">
    <location>
        <begin position="20"/>
        <end position="37"/>
    </location>
</feature>
<gene>
    <name evidence="10" type="ORF">KHLLAP_LOCUS13479</name>
</gene>
<name>A0AAI8YQ71_9PEZI</name>
<dbReference type="GO" id="GO:0020037">
    <property type="term" value="F:heme binding"/>
    <property type="evidence" value="ECO:0007669"/>
    <property type="project" value="InterPro"/>
</dbReference>
<keyword evidence="4 8" id="KW-0479">Metal-binding</keyword>
<dbReference type="GO" id="GO:0005506">
    <property type="term" value="F:iron ion binding"/>
    <property type="evidence" value="ECO:0007669"/>
    <property type="project" value="InterPro"/>
</dbReference>
<sequence length="554" mass="62554">MEQALGLSGLLTIDHSIKLLGHLVLVGLVFFFVRLYQVRIMFRRVRKEHGIPIMPHSFLFGHLWTTAKIAIKHKIPRDGNGHWMFHFIKLEYPEIAAPGVLYMDVWPIGYPMIAVYHPEIMAQFTQEHSLPKWWAQGQREFKHFTGGEDLVHLEGQEWKAARAMFNPGFSAKNLLSLIPNFMEEALVFRERLREAAVSGAVVKLENYTTDVTVDVVARAVLGTRLQTQTMSSKLMKAMQAQLSSIHLSLDLSKSLNPTRPIKNWFYNRTIRAELMSLIQQTVLNYEQLEGPKTVLALALRSYVEEKRHQGASSSGASPIPPEFLERVIKHIKIFMFAGHDTTATTLAYAYHLLSLNSKQAGKMRAEHDEVLGPDPAAAASRIAIDPTLLNSLPYTLAAIKETLRLFPPVGGTIRQSPPGHHLTHPHTRQRYPTHGFMLHSSVTTTARAPEFWPSPDAFMPERFLARDASDPLYPVRNVWRPFEMGPRACIGQELVTLELRLILALTVREFVVEEAYEEGAPVWFGTRAYQVETAEQAATAHVKGGMPVRVRVQG</sequence>
<dbReference type="AlphaFoldDB" id="A0AAI8YQ71"/>
<evidence type="ECO:0000256" key="9">
    <source>
        <dbReference type="SAM" id="Phobius"/>
    </source>
</evidence>
<evidence type="ECO:0000256" key="1">
    <source>
        <dbReference type="ARBA" id="ARBA00001971"/>
    </source>
</evidence>
<keyword evidence="7" id="KW-0503">Monooxygenase</keyword>
<dbReference type="InterPro" id="IPR036396">
    <property type="entry name" value="Cyt_P450_sf"/>
</dbReference>
<dbReference type="CDD" id="cd11051">
    <property type="entry name" value="CYP59-like"/>
    <property type="match status" value="1"/>
</dbReference>
<dbReference type="Pfam" id="PF00067">
    <property type="entry name" value="p450"/>
    <property type="match status" value="1"/>
</dbReference>
<accession>A0AAI8YQ71</accession>
<dbReference type="SUPFAM" id="SSF48264">
    <property type="entry name" value="Cytochrome P450"/>
    <property type="match status" value="1"/>
</dbReference>
<comment type="cofactor">
    <cofactor evidence="1 8">
        <name>heme</name>
        <dbReference type="ChEBI" id="CHEBI:30413"/>
    </cofactor>
</comment>
<keyword evidence="3 8" id="KW-0349">Heme</keyword>
<dbReference type="GO" id="GO:0016705">
    <property type="term" value="F:oxidoreductase activity, acting on paired donors, with incorporation or reduction of molecular oxygen"/>
    <property type="evidence" value="ECO:0007669"/>
    <property type="project" value="InterPro"/>
</dbReference>
<organism evidence="10 11">
    <name type="scientific">Anthostomella pinea</name>
    <dbReference type="NCBI Taxonomy" id="933095"/>
    <lineage>
        <taxon>Eukaryota</taxon>
        <taxon>Fungi</taxon>
        <taxon>Dikarya</taxon>
        <taxon>Ascomycota</taxon>
        <taxon>Pezizomycotina</taxon>
        <taxon>Sordariomycetes</taxon>
        <taxon>Xylariomycetidae</taxon>
        <taxon>Xylariales</taxon>
        <taxon>Xylariaceae</taxon>
        <taxon>Anthostomella</taxon>
    </lineage>
</organism>
<dbReference type="InterPro" id="IPR002401">
    <property type="entry name" value="Cyt_P450_E_grp-I"/>
</dbReference>
<keyword evidence="9" id="KW-0472">Membrane</keyword>
<dbReference type="PRINTS" id="PR00385">
    <property type="entry name" value="P450"/>
</dbReference>
<dbReference type="EMBL" id="CAUWAG010000020">
    <property type="protein sequence ID" value="CAJ2513011.1"/>
    <property type="molecule type" value="Genomic_DNA"/>
</dbReference>
<evidence type="ECO:0000256" key="8">
    <source>
        <dbReference type="PIRSR" id="PIRSR602401-1"/>
    </source>
</evidence>
<evidence type="ECO:0000256" key="4">
    <source>
        <dbReference type="ARBA" id="ARBA00022723"/>
    </source>
</evidence>
<keyword evidence="9" id="KW-1133">Transmembrane helix</keyword>
<evidence type="ECO:0000256" key="2">
    <source>
        <dbReference type="ARBA" id="ARBA00005179"/>
    </source>
</evidence>
<protein>
    <submittedName>
        <fullName evidence="10">Uu.00g011300.m01.CDS01</fullName>
    </submittedName>
</protein>
<proteinExistence type="predicted"/>
<dbReference type="PANTHER" id="PTHR24305">
    <property type="entry name" value="CYTOCHROME P450"/>
    <property type="match status" value="1"/>
</dbReference>
<evidence type="ECO:0000313" key="10">
    <source>
        <dbReference type="EMBL" id="CAJ2513011.1"/>
    </source>
</evidence>
<reference evidence="10" key="1">
    <citation type="submission" date="2023-10" db="EMBL/GenBank/DDBJ databases">
        <authorList>
            <person name="Hackl T."/>
        </authorList>
    </citation>
    <scope>NUCLEOTIDE SEQUENCE</scope>
</reference>
<dbReference type="PANTHER" id="PTHR24305:SF107">
    <property type="entry name" value="P450, PUTATIVE (EUROFUNG)-RELATED"/>
    <property type="match status" value="1"/>
</dbReference>
<evidence type="ECO:0000313" key="11">
    <source>
        <dbReference type="Proteomes" id="UP001295740"/>
    </source>
</evidence>
<dbReference type="PRINTS" id="PR00463">
    <property type="entry name" value="EP450I"/>
</dbReference>
<dbReference type="GO" id="GO:0004497">
    <property type="term" value="F:monooxygenase activity"/>
    <property type="evidence" value="ECO:0007669"/>
    <property type="project" value="UniProtKB-KW"/>
</dbReference>
<evidence type="ECO:0000256" key="3">
    <source>
        <dbReference type="ARBA" id="ARBA00022617"/>
    </source>
</evidence>
<dbReference type="Proteomes" id="UP001295740">
    <property type="component" value="Unassembled WGS sequence"/>
</dbReference>
<feature type="binding site" description="axial binding residue" evidence="8">
    <location>
        <position position="489"/>
    </location>
    <ligand>
        <name>heme</name>
        <dbReference type="ChEBI" id="CHEBI:30413"/>
    </ligand>
    <ligandPart>
        <name>Fe</name>
        <dbReference type="ChEBI" id="CHEBI:18248"/>
    </ligandPart>
</feature>
<keyword evidence="11" id="KW-1185">Reference proteome</keyword>
<evidence type="ECO:0000256" key="6">
    <source>
        <dbReference type="ARBA" id="ARBA00023004"/>
    </source>
</evidence>
<dbReference type="InterPro" id="IPR001128">
    <property type="entry name" value="Cyt_P450"/>
</dbReference>
<evidence type="ECO:0000256" key="7">
    <source>
        <dbReference type="ARBA" id="ARBA00023033"/>
    </source>
</evidence>